<dbReference type="InterPro" id="IPR000568">
    <property type="entry name" value="ATP_synth_F0_asu"/>
</dbReference>
<evidence type="ECO:0000256" key="4">
    <source>
        <dbReference type="ARBA" id="ARBA00022547"/>
    </source>
</evidence>
<dbReference type="GO" id="GO:0046933">
    <property type="term" value="F:proton-transporting ATP synthase activity, rotational mechanism"/>
    <property type="evidence" value="ECO:0007669"/>
    <property type="project" value="TreeGrafter"/>
</dbReference>
<dbReference type="InterPro" id="IPR045083">
    <property type="entry name" value="ATP_synth_F0_asu_bact/mt"/>
</dbReference>
<comment type="subcellular location">
    <subcellularLocation>
        <location evidence="1">Membrane</location>
        <topology evidence="1">Multi-pass membrane protein</topology>
    </subcellularLocation>
    <subcellularLocation>
        <location evidence="11">Mitochondrion inner membrane</location>
        <topology evidence="11">Multi-pass membrane protein</topology>
    </subcellularLocation>
</comment>
<keyword evidence="13" id="KW-0496">Mitochondrion</keyword>
<protein>
    <recommendedName>
        <fullName evidence="11">ATP synthase subunit a</fullName>
    </recommendedName>
</protein>
<feature type="transmembrane region" description="Helical" evidence="12">
    <location>
        <begin position="101"/>
        <end position="121"/>
    </location>
</feature>
<evidence type="ECO:0000256" key="12">
    <source>
        <dbReference type="SAM" id="Phobius"/>
    </source>
</evidence>
<dbReference type="AlphaFoldDB" id="A0A7T1NM24"/>
<dbReference type="Pfam" id="PF00119">
    <property type="entry name" value="ATP-synt_A"/>
    <property type="match status" value="1"/>
</dbReference>
<comment type="similarity">
    <text evidence="2">Belongs to the ATPase A chain family.</text>
</comment>
<dbReference type="PANTHER" id="PTHR11410">
    <property type="entry name" value="ATP SYNTHASE SUBUNIT A"/>
    <property type="match status" value="1"/>
</dbReference>
<dbReference type="GO" id="GO:0005743">
    <property type="term" value="C:mitochondrial inner membrane"/>
    <property type="evidence" value="ECO:0007669"/>
    <property type="project" value="UniProtKB-SubCell"/>
</dbReference>
<feature type="transmembrane region" description="Helical" evidence="12">
    <location>
        <begin position="128"/>
        <end position="147"/>
    </location>
</feature>
<sequence length="217" mass="25164">MMSSLFEVYDPHTFFLSLSLNWIILIFIFFVFFSNFWVSLNNVNYFMVTTIKGLLGEYNNFFSVNKMVKGGVILFINMFIYLLMINLLGLIPYTFSCSSHFVFAVSLSLPLWLGMISIGWLKFTNSMFSHLVPLGTPLVLIPLMVFIESSSNLIRPWSLSVRLMSNMISGHLLMSLLGNCTMYIFFIQLMFFMFEFFVCFIQAYVFSTLLTLYSSEI</sequence>
<dbReference type="CDD" id="cd00310">
    <property type="entry name" value="ATP-synt_Fo_a_6"/>
    <property type="match status" value="1"/>
</dbReference>
<dbReference type="Gene3D" id="1.20.120.220">
    <property type="entry name" value="ATP synthase, F0 complex, subunit A"/>
    <property type="match status" value="1"/>
</dbReference>
<evidence type="ECO:0000256" key="8">
    <source>
        <dbReference type="ARBA" id="ARBA00023065"/>
    </source>
</evidence>
<dbReference type="InterPro" id="IPR023011">
    <property type="entry name" value="ATP_synth_F0_asu_AS"/>
</dbReference>
<evidence type="ECO:0000256" key="9">
    <source>
        <dbReference type="ARBA" id="ARBA00023136"/>
    </source>
</evidence>
<dbReference type="PROSITE" id="PS00449">
    <property type="entry name" value="ATPASE_A"/>
    <property type="match status" value="1"/>
</dbReference>
<geneLocation type="mitochondrion" evidence="13"/>
<evidence type="ECO:0000256" key="6">
    <source>
        <dbReference type="ARBA" id="ARBA00022781"/>
    </source>
</evidence>
<name>A0A7T1NM24_9HEMI</name>
<feature type="transmembrane region" description="Helical" evidence="12">
    <location>
        <begin position="20"/>
        <end position="38"/>
    </location>
</feature>
<keyword evidence="9 12" id="KW-0472">Membrane</keyword>
<accession>A0A7T1NM24</accession>
<evidence type="ECO:0000256" key="11">
    <source>
        <dbReference type="RuleBase" id="RU004450"/>
    </source>
</evidence>
<dbReference type="NCBIfam" id="TIGR01131">
    <property type="entry name" value="ATP_synt_6_or_A"/>
    <property type="match status" value="1"/>
</dbReference>
<keyword evidence="4" id="KW-0138">CF(0)</keyword>
<evidence type="ECO:0000256" key="10">
    <source>
        <dbReference type="ARBA" id="ARBA00023310"/>
    </source>
</evidence>
<dbReference type="PRINTS" id="PR00123">
    <property type="entry name" value="ATPASEA"/>
</dbReference>
<evidence type="ECO:0000256" key="1">
    <source>
        <dbReference type="ARBA" id="ARBA00004141"/>
    </source>
</evidence>
<evidence type="ECO:0000256" key="5">
    <source>
        <dbReference type="ARBA" id="ARBA00022692"/>
    </source>
</evidence>
<organism evidence="13">
    <name type="scientific">Aleyrodes shizuokensis</name>
    <dbReference type="NCBI Taxonomy" id="860392"/>
    <lineage>
        <taxon>Eukaryota</taxon>
        <taxon>Metazoa</taxon>
        <taxon>Ecdysozoa</taxon>
        <taxon>Arthropoda</taxon>
        <taxon>Hexapoda</taxon>
        <taxon>Insecta</taxon>
        <taxon>Pterygota</taxon>
        <taxon>Neoptera</taxon>
        <taxon>Paraneoptera</taxon>
        <taxon>Hemiptera</taxon>
        <taxon>Sternorrhyncha</taxon>
        <taxon>Aleyrodoidea</taxon>
        <taxon>Aleyrodidae</taxon>
        <taxon>Aleyrodinae</taxon>
        <taxon>Aleyrodes</taxon>
    </lineage>
</organism>
<feature type="transmembrane region" description="Helical" evidence="12">
    <location>
        <begin position="72"/>
        <end position="95"/>
    </location>
</feature>
<keyword evidence="10" id="KW-0066">ATP synthesis</keyword>
<proteinExistence type="inferred from homology"/>
<keyword evidence="6" id="KW-0375">Hydrogen ion transport</keyword>
<gene>
    <name evidence="13" type="primary">atp6</name>
</gene>
<dbReference type="InterPro" id="IPR035908">
    <property type="entry name" value="F0_ATP_A_sf"/>
</dbReference>
<keyword evidence="8" id="KW-0406">Ion transport</keyword>
<keyword evidence="7 12" id="KW-1133">Transmembrane helix</keyword>
<dbReference type="GeneID" id="65335468"/>
<evidence type="ECO:0000256" key="7">
    <source>
        <dbReference type="ARBA" id="ARBA00022989"/>
    </source>
</evidence>
<dbReference type="PANTHER" id="PTHR11410:SF0">
    <property type="entry name" value="ATP SYNTHASE SUBUNIT A"/>
    <property type="match status" value="1"/>
</dbReference>
<dbReference type="GO" id="GO:0045259">
    <property type="term" value="C:proton-transporting ATP synthase complex"/>
    <property type="evidence" value="ECO:0007669"/>
    <property type="project" value="UniProtKB-KW"/>
</dbReference>
<feature type="transmembrane region" description="Helical" evidence="12">
    <location>
        <begin position="193"/>
        <end position="213"/>
    </location>
</feature>
<evidence type="ECO:0000256" key="2">
    <source>
        <dbReference type="ARBA" id="ARBA00006810"/>
    </source>
</evidence>
<evidence type="ECO:0000256" key="3">
    <source>
        <dbReference type="ARBA" id="ARBA00022448"/>
    </source>
</evidence>
<keyword evidence="3" id="KW-0813">Transport</keyword>
<reference evidence="13" key="1">
    <citation type="submission" date="2020-08" db="EMBL/GenBank/DDBJ databases">
        <authorList>
            <person name="Lei T."/>
        </authorList>
    </citation>
    <scope>NUCLEOTIDE SEQUENCE</scope>
</reference>
<feature type="transmembrane region" description="Helical" evidence="12">
    <location>
        <begin position="167"/>
        <end position="186"/>
    </location>
</feature>
<evidence type="ECO:0000313" key="13">
    <source>
        <dbReference type="EMBL" id="QPO06176.1"/>
    </source>
</evidence>
<dbReference type="SUPFAM" id="SSF81336">
    <property type="entry name" value="F1F0 ATP synthase subunit A"/>
    <property type="match status" value="1"/>
</dbReference>
<dbReference type="EMBL" id="MT880225">
    <property type="protein sequence ID" value="QPO06176.1"/>
    <property type="molecule type" value="Genomic_DNA"/>
</dbReference>
<keyword evidence="5 12" id="KW-0812">Transmembrane</keyword>
<dbReference type="RefSeq" id="YP_010128465.1">
    <property type="nucleotide sequence ID" value="NC_056299.1"/>
</dbReference>